<evidence type="ECO:0000256" key="4">
    <source>
        <dbReference type="ARBA" id="ARBA00022603"/>
    </source>
</evidence>
<proteinExistence type="inferred from homology"/>
<dbReference type="Bgee" id="ENSACAG00000009089">
    <property type="expression patterns" value="Expressed in ovary and 13 other cell types or tissues"/>
</dbReference>
<dbReference type="GeneTree" id="ENSGT00730000111241"/>
<dbReference type="GO" id="GO:0005739">
    <property type="term" value="C:mitochondrion"/>
    <property type="evidence" value="ECO:0000318"/>
    <property type="project" value="GO_Central"/>
</dbReference>
<sequence>RPAFLSNRYWRVPWLLLHCQKVHTAIPHLKAKTGAEHRWLERHFSDPYVKKARQRSYRCRSAFKLIEIDDKHGILRPGLHVVDCGTAPGAWAQVAVQRVNAEGSDPDTPVGFVLGFDLLHISPLEGAVFLPHSDLTDPSTRQKIRDSLPKGKADVVLSDMAPNATGIRELDHDRLIRLCLSLLDLAPHILHPGGTLLCKFWESKESRLLQKRLTQDFKEVKSIKPQASRKESAEMYYLAKLYKSRT</sequence>
<reference evidence="17" key="1">
    <citation type="submission" date="2009-12" db="EMBL/GenBank/DDBJ databases">
        <title>The Genome Sequence of Anolis carolinensis (Green Anole Lizard).</title>
        <authorList>
            <consortium name="The Genome Sequencing Platform"/>
            <person name="Di Palma F."/>
            <person name="Alfoldi J."/>
            <person name="Heiman D."/>
            <person name="Young S."/>
            <person name="Grabherr M."/>
            <person name="Johnson J."/>
            <person name="Lander E.S."/>
            <person name="Lindblad-Toh K."/>
        </authorList>
    </citation>
    <scope>NUCLEOTIDE SEQUENCE [LARGE SCALE GENOMIC DNA]</scope>
    <source>
        <strain evidence="17">JBL SC #1</strain>
    </source>
</reference>
<dbReference type="AlphaFoldDB" id="H9GER0"/>
<evidence type="ECO:0000313" key="17">
    <source>
        <dbReference type="Ensembl" id="ENSACAP00000008877.3"/>
    </source>
</evidence>
<dbReference type="HOGENOM" id="CLU_009422_4_2_1"/>
<organism evidence="17 18">
    <name type="scientific">Anolis carolinensis</name>
    <name type="common">Green anole</name>
    <name type="synonym">American chameleon</name>
    <dbReference type="NCBI Taxonomy" id="28377"/>
    <lineage>
        <taxon>Eukaryota</taxon>
        <taxon>Metazoa</taxon>
        <taxon>Chordata</taxon>
        <taxon>Craniata</taxon>
        <taxon>Vertebrata</taxon>
        <taxon>Euteleostomi</taxon>
        <taxon>Lepidosauria</taxon>
        <taxon>Squamata</taxon>
        <taxon>Bifurcata</taxon>
        <taxon>Unidentata</taxon>
        <taxon>Episquamata</taxon>
        <taxon>Toxicofera</taxon>
        <taxon>Iguania</taxon>
        <taxon>Dactyloidae</taxon>
        <taxon>Anolis</taxon>
    </lineage>
</organism>
<reference evidence="17" key="3">
    <citation type="submission" date="2025-09" db="UniProtKB">
        <authorList>
            <consortium name="Ensembl"/>
        </authorList>
    </citation>
    <scope>IDENTIFICATION</scope>
</reference>
<evidence type="ECO:0000256" key="15">
    <source>
        <dbReference type="PIRSR" id="PIRSR005461-1"/>
    </source>
</evidence>
<dbReference type="STRING" id="28377.ENSACAP00000008877"/>
<dbReference type="GO" id="GO:0008650">
    <property type="term" value="F:rRNA (uridine-2'-O-)-methyltransferase activity"/>
    <property type="evidence" value="ECO:0000318"/>
    <property type="project" value="GO_Central"/>
</dbReference>
<gene>
    <name evidence="17" type="primary">MRM2</name>
</gene>
<evidence type="ECO:0000256" key="11">
    <source>
        <dbReference type="ARBA" id="ARBA00058412"/>
    </source>
</evidence>
<dbReference type="GO" id="GO:0005759">
    <property type="term" value="C:mitochondrial matrix"/>
    <property type="evidence" value="ECO:0007669"/>
    <property type="project" value="Ensembl"/>
</dbReference>
<dbReference type="Ensembl" id="ENSACAT00000009068.3">
    <property type="protein sequence ID" value="ENSACAP00000008877.3"/>
    <property type="gene ID" value="ENSACAG00000009089.3"/>
</dbReference>
<dbReference type="InterPro" id="IPR015507">
    <property type="entry name" value="rRNA-MeTfrase_E"/>
</dbReference>
<dbReference type="InterPro" id="IPR002877">
    <property type="entry name" value="RNA_MeTrfase_FtsJ_dom"/>
</dbReference>
<keyword evidence="3" id="KW-0698">rRNA processing</keyword>
<keyword evidence="7" id="KW-0809">Transit peptide</keyword>
<evidence type="ECO:0000256" key="3">
    <source>
        <dbReference type="ARBA" id="ARBA00022552"/>
    </source>
</evidence>
<evidence type="ECO:0000256" key="12">
    <source>
        <dbReference type="ARBA" id="ARBA00076606"/>
    </source>
</evidence>
<dbReference type="InParanoid" id="H9GER0"/>
<dbReference type="eggNOG" id="KOG4589">
    <property type="taxonomic scope" value="Eukaryota"/>
</dbReference>
<evidence type="ECO:0000256" key="13">
    <source>
        <dbReference type="ARBA" id="ARBA00080354"/>
    </source>
</evidence>
<evidence type="ECO:0000256" key="1">
    <source>
        <dbReference type="ARBA" id="ARBA00004173"/>
    </source>
</evidence>
<evidence type="ECO:0000313" key="18">
    <source>
        <dbReference type="Proteomes" id="UP000001646"/>
    </source>
</evidence>
<comment type="similarity">
    <text evidence="2">Belongs to the class I-like SAM-binding methyltransferase superfamily. RNA methyltransferase RlmE family.</text>
</comment>
<accession>H9GER0</accession>
<dbReference type="Proteomes" id="UP000001646">
    <property type="component" value="Unplaced"/>
</dbReference>
<dbReference type="SUPFAM" id="SSF53335">
    <property type="entry name" value="S-adenosyl-L-methionine-dependent methyltransferases"/>
    <property type="match status" value="1"/>
</dbReference>
<keyword evidence="5" id="KW-0808">Transferase</keyword>
<dbReference type="PANTHER" id="PTHR10920:SF18">
    <property type="entry name" value="RRNA METHYLTRANSFERASE 2, MITOCHONDRIAL"/>
    <property type="match status" value="1"/>
</dbReference>
<comment type="catalytic activity">
    <reaction evidence="10">
        <text>uridine(1369) in 16S rRNA + S-adenosyl-L-methionine = 2'-O-methyluridine(1369) in 16S rRNA + S-adenosyl-L-homocysteine + H(+)</text>
        <dbReference type="Rhea" id="RHEA:47764"/>
        <dbReference type="Rhea" id="RHEA-COMP:11903"/>
        <dbReference type="Rhea" id="RHEA-COMP:11904"/>
        <dbReference type="ChEBI" id="CHEBI:15378"/>
        <dbReference type="ChEBI" id="CHEBI:57856"/>
        <dbReference type="ChEBI" id="CHEBI:59789"/>
        <dbReference type="ChEBI" id="CHEBI:65315"/>
        <dbReference type="ChEBI" id="CHEBI:74478"/>
    </reaction>
</comment>
<dbReference type="GO" id="GO:1902775">
    <property type="term" value="P:mitochondrial large ribosomal subunit assembly"/>
    <property type="evidence" value="ECO:0007669"/>
    <property type="project" value="Ensembl"/>
</dbReference>
<feature type="active site" description="Proton acceptor" evidence="15">
    <location>
        <position position="199"/>
    </location>
</feature>
<name>H9GER0_ANOCA</name>
<dbReference type="InterPro" id="IPR029063">
    <property type="entry name" value="SAM-dependent_MTases_sf"/>
</dbReference>
<evidence type="ECO:0000256" key="7">
    <source>
        <dbReference type="ARBA" id="ARBA00022946"/>
    </source>
</evidence>
<dbReference type="Gene3D" id="3.40.50.150">
    <property type="entry name" value="Vaccinia Virus protein VP39"/>
    <property type="match status" value="1"/>
</dbReference>
<evidence type="ECO:0000256" key="2">
    <source>
        <dbReference type="ARBA" id="ARBA00009258"/>
    </source>
</evidence>
<dbReference type="GO" id="GO:0005730">
    <property type="term" value="C:nucleolus"/>
    <property type="evidence" value="ECO:0007669"/>
    <property type="project" value="Ensembl"/>
</dbReference>
<evidence type="ECO:0000256" key="6">
    <source>
        <dbReference type="ARBA" id="ARBA00022691"/>
    </source>
</evidence>
<comment type="function">
    <text evidence="11">S-adenosyl-L-methionine-dependent 2'-O-ribose methyltransferase that catalyzes the formation of 2'-O-methyluridine at position 1369 (Um1369) in the 16S mitochondrial large subunit ribosomal RNA (mtLSU rRNA), a universally conserved modification in the peptidyl transferase domain of the mtLSU rRNA. This activity may require prior 2'-O-methylguanosine modification at position 1370 (Gm1370) by MRM3. Essential for late-stage assembly of mtLSU required for efficient translation of mitochondrial DNA encoded proteins; methyltransferase activity is not required for this function. Essential for mitochondrial respiratory function.</text>
</comment>
<dbReference type="Pfam" id="PF01728">
    <property type="entry name" value="FtsJ"/>
    <property type="match status" value="1"/>
</dbReference>
<feature type="domain" description="Ribosomal RNA methyltransferase FtsJ" evidence="16">
    <location>
        <begin position="57"/>
        <end position="240"/>
    </location>
</feature>
<evidence type="ECO:0000256" key="9">
    <source>
        <dbReference type="ARBA" id="ARBA00041184"/>
    </source>
</evidence>
<dbReference type="InterPro" id="IPR050082">
    <property type="entry name" value="RNA_methyltr_RlmE"/>
</dbReference>
<dbReference type="GO" id="GO:0001510">
    <property type="term" value="P:RNA methylation"/>
    <property type="evidence" value="ECO:0000318"/>
    <property type="project" value="GO_Central"/>
</dbReference>
<keyword evidence="8" id="KW-0496">Mitochondrion</keyword>
<dbReference type="PIRSF" id="PIRSF005461">
    <property type="entry name" value="23S_rRNA_mtase"/>
    <property type="match status" value="1"/>
</dbReference>
<evidence type="ECO:0000256" key="8">
    <source>
        <dbReference type="ARBA" id="ARBA00023128"/>
    </source>
</evidence>
<reference evidence="17" key="2">
    <citation type="submission" date="2025-08" db="UniProtKB">
        <authorList>
            <consortium name="Ensembl"/>
        </authorList>
    </citation>
    <scope>IDENTIFICATION</scope>
</reference>
<evidence type="ECO:0000256" key="10">
    <source>
        <dbReference type="ARBA" id="ARBA00051808"/>
    </source>
</evidence>
<dbReference type="HAMAP" id="MF_01547">
    <property type="entry name" value="RNA_methyltr_E"/>
    <property type="match status" value="1"/>
</dbReference>
<keyword evidence="4" id="KW-0489">Methyltransferase</keyword>
<comment type="subcellular location">
    <subcellularLocation>
        <location evidence="1">Mitochondrion</location>
    </subcellularLocation>
</comment>
<evidence type="ECO:0000256" key="5">
    <source>
        <dbReference type="ARBA" id="ARBA00022679"/>
    </source>
</evidence>
<keyword evidence="6 15" id="KW-0949">S-adenosyl-L-methionine</keyword>
<keyword evidence="18" id="KW-1185">Reference proteome</keyword>
<protein>
    <recommendedName>
        <fullName evidence="9">rRNA methyltransferase 2, mitochondrial</fullName>
    </recommendedName>
    <alternativeName>
        <fullName evidence="14">16S rRNA (uridine(1369)-2'-O)-methyltransferase</fullName>
    </alternativeName>
    <alternativeName>
        <fullName evidence="12">16S rRNA [Um1369] 2'-O-methyltransferase</fullName>
    </alternativeName>
    <alternativeName>
        <fullName evidence="13">Protein ftsJ homolog 2</fullName>
    </alternativeName>
</protein>
<evidence type="ECO:0000259" key="16">
    <source>
        <dbReference type="Pfam" id="PF01728"/>
    </source>
</evidence>
<dbReference type="PANTHER" id="PTHR10920">
    <property type="entry name" value="RIBOSOMAL RNA METHYLTRANSFERASE"/>
    <property type="match status" value="1"/>
</dbReference>
<dbReference type="FunFam" id="3.40.50.150:FF:000129">
    <property type="entry name" value="Mitochondrial rRNA methyltransferase 2"/>
    <property type="match status" value="1"/>
</dbReference>
<evidence type="ECO:0000256" key="14">
    <source>
        <dbReference type="ARBA" id="ARBA00082868"/>
    </source>
</evidence>